<dbReference type="GO" id="GO:0004519">
    <property type="term" value="F:endonuclease activity"/>
    <property type="evidence" value="ECO:0007669"/>
    <property type="project" value="UniProtKB-KW"/>
</dbReference>
<keyword evidence="6" id="KW-0325">Glycoprotein</keyword>
<sequence length="311" mass="34221">MSRKKVGGLLATLLYLLACVAPQSAYAWGDDGHQAVALIAWTYLSPDVRTKILDLLKKDNESLAMRNGQNTSDSFATQATWADYYRASSGQYGPAYQQTRNWHFVNIEINGGRLEAACPNYANLLPATLAFNGPANDCIVNKIRQFTAELMSPTTLQTERIRALKMVMHLVGDIHQPLHASDDHDAGGNSKQVSFSGMKPGNLHSYWDTAFVRLIADTPKNIADKLIAAITTTKIKQWSKSESNPSTWANESYALAKKVSYGELPNPRHGSAESVTYQLNQAYVNDAREVIEMQLAKAGIRLAAVLNAAFK</sequence>
<reference evidence="8 9" key="1">
    <citation type="submission" date="2018-02" db="EMBL/GenBank/DDBJ databases">
        <title>Solimicrobium silvestre gen. nov., sp. nov., isolated from alpine forest soil.</title>
        <authorList>
            <person name="Margesin R."/>
            <person name="Albuquerque L."/>
            <person name="Zhang D.-C."/>
            <person name="Froufe H.J.C."/>
            <person name="Severino R."/>
            <person name="Roxo I."/>
            <person name="Egas C."/>
            <person name="Da Costa M.S."/>
        </authorList>
    </citation>
    <scope>NUCLEOTIDE SEQUENCE [LARGE SCALE GENOMIC DNA]</scope>
    <source>
        <strain evidence="8 9">S20-91</strain>
    </source>
</reference>
<dbReference type="Gene3D" id="1.10.575.10">
    <property type="entry name" value="P1 Nuclease"/>
    <property type="match status" value="1"/>
</dbReference>
<dbReference type="GO" id="GO:0016788">
    <property type="term" value="F:hydrolase activity, acting on ester bonds"/>
    <property type="evidence" value="ECO:0007669"/>
    <property type="project" value="InterPro"/>
</dbReference>
<evidence type="ECO:0000256" key="6">
    <source>
        <dbReference type="ARBA" id="ARBA00023180"/>
    </source>
</evidence>
<organism evidence="8 9">
    <name type="scientific">Solimicrobium silvestre</name>
    <dbReference type="NCBI Taxonomy" id="2099400"/>
    <lineage>
        <taxon>Bacteria</taxon>
        <taxon>Pseudomonadati</taxon>
        <taxon>Pseudomonadota</taxon>
        <taxon>Betaproteobacteria</taxon>
        <taxon>Burkholderiales</taxon>
        <taxon>Oxalobacteraceae</taxon>
        <taxon>Solimicrobium</taxon>
    </lineage>
</organism>
<dbReference type="Pfam" id="PF02265">
    <property type="entry name" value="S1-P1_nuclease"/>
    <property type="match status" value="1"/>
</dbReference>
<keyword evidence="7" id="KW-0732">Signal</keyword>
<comment type="caution">
    <text evidence="8">The sequence shown here is derived from an EMBL/GenBank/DDBJ whole genome shotgun (WGS) entry which is preliminary data.</text>
</comment>
<dbReference type="GO" id="GO:0006308">
    <property type="term" value="P:DNA catabolic process"/>
    <property type="evidence" value="ECO:0007669"/>
    <property type="project" value="InterPro"/>
</dbReference>
<proteinExistence type="predicted"/>
<keyword evidence="9" id="KW-1185">Reference proteome</keyword>
<dbReference type="GO" id="GO:0046872">
    <property type="term" value="F:metal ion binding"/>
    <property type="evidence" value="ECO:0007669"/>
    <property type="project" value="UniProtKB-KW"/>
</dbReference>
<dbReference type="Proteomes" id="UP000237839">
    <property type="component" value="Unassembled WGS sequence"/>
</dbReference>
<dbReference type="GO" id="GO:0003676">
    <property type="term" value="F:nucleic acid binding"/>
    <property type="evidence" value="ECO:0007669"/>
    <property type="project" value="InterPro"/>
</dbReference>
<dbReference type="SUPFAM" id="SSF48537">
    <property type="entry name" value="Phospholipase C/P1 nuclease"/>
    <property type="match status" value="1"/>
</dbReference>
<dbReference type="OrthoDB" id="267579at2"/>
<feature type="signal peptide" evidence="7">
    <location>
        <begin position="1"/>
        <end position="27"/>
    </location>
</feature>
<dbReference type="InterPro" id="IPR003154">
    <property type="entry name" value="S1/P1nuclease"/>
</dbReference>
<evidence type="ECO:0000313" key="9">
    <source>
        <dbReference type="Proteomes" id="UP000237839"/>
    </source>
</evidence>
<evidence type="ECO:0000256" key="4">
    <source>
        <dbReference type="ARBA" id="ARBA00022801"/>
    </source>
</evidence>
<evidence type="ECO:0000256" key="3">
    <source>
        <dbReference type="ARBA" id="ARBA00022759"/>
    </source>
</evidence>
<keyword evidence="5" id="KW-1015">Disulfide bond</keyword>
<protein>
    <submittedName>
        <fullName evidence="8">S1/P1 Nuclease</fullName>
    </submittedName>
</protein>
<dbReference type="PANTHER" id="PTHR33146">
    <property type="entry name" value="ENDONUCLEASE 4"/>
    <property type="match status" value="1"/>
</dbReference>
<name>A0A2S9GT95_9BURK</name>
<dbReference type="RefSeq" id="WP_105534142.1">
    <property type="nucleotide sequence ID" value="NZ_PUGF01000033.1"/>
</dbReference>
<gene>
    <name evidence="8" type="ORF">S2091_4414</name>
</gene>
<evidence type="ECO:0000313" key="8">
    <source>
        <dbReference type="EMBL" id="PRC90921.1"/>
    </source>
</evidence>
<keyword evidence="2" id="KW-0479">Metal-binding</keyword>
<evidence type="ECO:0000256" key="5">
    <source>
        <dbReference type="ARBA" id="ARBA00023157"/>
    </source>
</evidence>
<evidence type="ECO:0000256" key="2">
    <source>
        <dbReference type="ARBA" id="ARBA00022723"/>
    </source>
</evidence>
<dbReference type="EMBL" id="PUGF01000033">
    <property type="protein sequence ID" value="PRC90921.1"/>
    <property type="molecule type" value="Genomic_DNA"/>
</dbReference>
<dbReference type="AlphaFoldDB" id="A0A2S9GT95"/>
<keyword evidence="3" id="KW-0255">Endonuclease</keyword>
<dbReference type="InterPro" id="IPR008947">
    <property type="entry name" value="PLipase_C/P1_nuclease_dom_sf"/>
</dbReference>
<keyword evidence="4" id="KW-0378">Hydrolase</keyword>
<keyword evidence="1" id="KW-0540">Nuclease</keyword>
<feature type="chain" id="PRO_5015487047" evidence="7">
    <location>
        <begin position="28"/>
        <end position="311"/>
    </location>
</feature>
<evidence type="ECO:0000256" key="1">
    <source>
        <dbReference type="ARBA" id="ARBA00022722"/>
    </source>
</evidence>
<dbReference type="PANTHER" id="PTHR33146:SF26">
    <property type="entry name" value="ENDONUCLEASE 4"/>
    <property type="match status" value="1"/>
</dbReference>
<evidence type="ECO:0000256" key="7">
    <source>
        <dbReference type="SAM" id="SignalP"/>
    </source>
</evidence>
<dbReference type="CDD" id="cd11010">
    <property type="entry name" value="S1-P1_nuclease"/>
    <property type="match status" value="1"/>
</dbReference>
<accession>A0A2S9GT95</accession>